<feature type="transmembrane region" description="Helical" evidence="5">
    <location>
        <begin position="229"/>
        <end position="251"/>
    </location>
</feature>
<dbReference type="STRING" id="464029.SAMN02982989_0048"/>
<evidence type="ECO:0000256" key="3">
    <source>
        <dbReference type="ARBA" id="ARBA00022989"/>
    </source>
</evidence>
<gene>
    <name evidence="7" type="ORF">SAMN02982989_0048</name>
</gene>
<dbReference type="PANTHER" id="PTHR23501:SF197">
    <property type="entry name" value="COMD"/>
    <property type="match status" value="1"/>
</dbReference>
<dbReference type="SUPFAM" id="SSF103473">
    <property type="entry name" value="MFS general substrate transporter"/>
    <property type="match status" value="1"/>
</dbReference>
<feature type="transmembrane region" description="Helical" evidence="5">
    <location>
        <begin position="20"/>
        <end position="42"/>
    </location>
</feature>
<comment type="subcellular location">
    <subcellularLocation>
        <location evidence="1">Membrane</location>
        <topology evidence="1">Multi-pass membrane protein</topology>
    </subcellularLocation>
</comment>
<dbReference type="InterPro" id="IPR020846">
    <property type="entry name" value="MFS_dom"/>
</dbReference>
<accession>A0A1X7DX77</accession>
<dbReference type="AlphaFoldDB" id="A0A1X7DX77"/>
<evidence type="ECO:0000256" key="5">
    <source>
        <dbReference type="SAM" id="Phobius"/>
    </source>
</evidence>
<proteinExistence type="predicted"/>
<dbReference type="Gene3D" id="1.20.1250.20">
    <property type="entry name" value="MFS general substrate transporter like domains"/>
    <property type="match status" value="1"/>
</dbReference>
<dbReference type="PANTHER" id="PTHR23501">
    <property type="entry name" value="MAJOR FACILITATOR SUPERFAMILY"/>
    <property type="match status" value="1"/>
</dbReference>
<dbReference type="PROSITE" id="PS50850">
    <property type="entry name" value="MFS"/>
    <property type="match status" value="1"/>
</dbReference>
<dbReference type="GO" id="GO:0005886">
    <property type="term" value="C:plasma membrane"/>
    <property type="evidence" value="ECO:0007669"/>
    <property type="project" value="TreeGrafter"/>
</dbReference>
<dbReference type="PROSITE" id="PS00217">
    <property type="entry name" value="SUGAR_TRANSPORT_2"/>
    <property type="match status" value="1"/>
</dbReference>
<dbReference type="PRINTS" id="PR01036">
    <property type="entry name" value="TCRTETB"/>
</dbReference>
<evidence type="ECO:0000256" key="4">
    <source>
        <dbReference type="ARBA" id="ARBA00023136"/>
    </source>
</evidence>
<feature type="transmembrane region" description="Helical" evidence="5">
    <location>
        <begin position="370"/>
        <end position="389"/>
    </location>
</feature>
<evidence type="ECO:0000256" key="2">
    <source>
        <dbReference type="ARBA" id="ARBA00022692"/>
    </source>
</evidence>
<feature type="transmembrane region" description="Helical" evidence="5">
    <location>
        <begin position="171"/>
        <end position="192"/>
    </location>
</feature>
<feature type="transmembrane region" description="Helical" evidence="5">
    <location>
        <begin position="85"/>
        <end position="107"/>
    </location>
</feature>
<dbReference type="Gene3D" id="1.20.1720.10">
    <property type="entry name" value="Multidrug resistance protein D"/>
    <property type="match status" value="1"/>
</dbReference>
<keyword evidence="8" id="KW-1185">Reference proteome</keyword>
<dbReference type="Pfam" id="PF07690">
    <property type="entry name" value="MFS_1"/>
    <property type="match status" value="1"/>
</dbReference>
<dbReference type="InterPro" id="IPR005829">
    <property type="entry name" value="Sugar_transporter_CS"/>
</dbReference>
<feature type="transmembrane region" description="Helical" evidence="5">
    <location>
        <begin position="309"/>
        <end position="331"/>
    </location>
</feature>
<feature type="transmembrane region" description="Helical" evidence="5">
    <location>
        <begin position="410"/>
        <end position="431"/>
    </location>
</feature>
<feature type="transmembrane region" description="Helical" evidence="5">
    <location>
        <begin position="204"/>
        <end position="223"/>
    </location>
</feature>
<feature type="domain" description="Major facilitator superfamily (MFS) profile" evidence="6">
    <location>
        <begin position="20"/>
        <end position="474"/>
    </location>
</feature>
<reference evidence="8" key="1">
    <citation type="submission" date="2017-04" db="EMBL/GenBank/DDBJ databases">
        <authorList>
            <person name="Varghese N."/>
            <person name="Submissions S."/>
        </authorList>
    </citation>
    <scope>NUCLEOTIDE SEQUENCE [LARGE SCALE GENOMIC DNA]</scope>
    <source>
        <strain evidence="8">B4P</strain>
    </source>
</reference>
<name>A0A1X7DX77_9HYPH</name>
<keyword evidence="2 5" id="KW-0812">Transmembrane</keyword>
<dbReference type="Proteomes" id="UP000192903">
    <property type="component" value="Unassembled WGS sequence"/>
</dbReference>
<dbReference type="EMBL" id="FXAF01000004">
    <property type="protein sequence ID" value="SMF23250.1"/>
    <property type="molecule type" value="Genomic_DNA"/>
</dbReference>
<feature type="transmembrane region" description="Helical" evidence="5">
    <location>
        <begin position="451"/>
        <end position="470"/>
    </location>
</feature>
<dbReference type="GO" id="GO:0022857">
    <property type="term" value="F:transmembrane transporter activity"/>
    <property type="evidence" value="ECO:0007669"/>
    <property type="project" value="InterPro"/>
</dbReference>
<keyword evidence="3 5" id="KW-1133">Transmembrane helix</keyword>
<dbReference type="InterPro" id="IPR011701">
    <property type="entry name" value="MFS"/>
</dbReference>
<feature type="transmembrane region" description="Helical" evidence="5">
    <location>
        <begin position="143"/>
        <end position="165"/>
    </location>
</feature>
<protein>
    <submittedName>
        <fullName evidence="7">Major Facilitator Superfamily protein</fullName>
    </submittedName>
</protein>
<feature type="transmembrane region" description="Helical" evidence="5">
    <location>
        <begin position="54"/>
        <end position="73"/>
    </location>
</feature>
<organism evidence="7 8">
    <name type="scientific">Xaviernesmea oryzae</name>
    <dbReference type="NCBI Taxonomy" id="464029"/>
    <lineage>
        <taxon>Bacteria</taxon>
        <taxon>Pseudomonadati</taxon>
        <taxon>Pseudomonadota</taxon>
        <taxon>Alphaproteobacteria</taxon>
        <taxon>Hyphomicrobiales</taxon>
        <taxon>Rhizobiaceae</taxon>
        <taxon>Rhizobium/Agrobacterium group</taxon>
        <taxon>Xaviernesmea</taxon>
    </lineage>
</organism>
<evidence type="ECO:0000313" key="8">
    <source>
        <dbReference type="Proteomes" id="UP000192903"/>
    </source>
</evidence>
<feature type="transmembrane region" description="Helical" evidence="5">
    <location>
        <begin position="338"/>
        <end position="358"/>
    </location>
</feature>
<feature type="transmembrane region" description="Helical" evidence="5">
    <location>
        <begin position="113"/>
        <end position="131"/>
    </location>
</feature>
<dbReference type="InterPro" id="IPR036259">
    <property type="entry name" value="MFS_trans_sf"/>
</dbReference>
<feature type="transmembrane region" description="Helical" evidence="5">
    <location>
        <begin position="272"/>
        <end position="297"/>
    </location>
</feature>
<evidence type="ECO:0000313" key="7">
    <source>
        <dbReference type="EMBL" id="SMF23250.1"/>
    </source>
</evidence>
<evidence type="ECO:0000256" key="1">
    <source>
        <dbReference type="ARBA" id="ARBA00004141"/>
    </source>
</evidence>
<keyword evidence="4 5" id="KW-0472">Membrane</keyword>
<sequence>MDRMSDSLIDGKRTRSIWMVFAAAAMPMALAAIDMTAASAALPTIGQEFQSPEYAPFVVISYLVAATISAPAYGRLADMHGRRNVLLSALGVFIIGSFLCGFSTNLYELVACRFLQGMGGGGLMALAHALIGEVLSPRQRGYYQGYLSGIVVAANAIGPVIGGLFSGLWGWRSIFTVSAIIGVAALCIVLLIPRRPPAAAREPFDFFGLLLFSLTVATSFWLVDMIKNVTSSSYASCMAVAALTAFLVVLLTHHERRVKAPLFPVPLLMKPVVWRSNAMGSCHGAALVSLTAFYPLYLQENFAVTPLESGMLLLPLTAGIGIGALVTGNLVSRSGKTAIYPAIALAMASCILLLMSMMQSVVSPNVLSTLLAVVACLMGSVMGVVQILVQHAAGKAHLGVASASVSLFRNIGASLGTALIGTLIVLIAGLWQMPAASVAPNAVASHVGGEIFALVAVFTSTGSLLAASLMKRVPKQI</sequence>
<evidence type="ECO:0000259" key="6">
    <source>
        <dbReference type="PROSITE" id="PS50850"/>
    </source>
</evidence>